<dbReference type="Proteomes" id="UP001314263">
    <property type="component" value="Unassembled WGS sequence"/>
</dbReference>
<dbReference type="AlphaFoldDB" id="A0AAV1I640"/>
<gene>
    <name evidence="1" type="ORF">CVIRNUC_005390</name>
</gene>
<sequence>MLISLSQPSKAKQAATLVQSGMRSFRKCDVTGSIQAFDEALRLDPAIRPYLWQRGLSLYYAEQYEAAAMQFRDDVAVNPSDTEEAIWAFLSEARLLGASQARRQFLQVGRDSRDVMRAACTVFQDGSDPARILRAADGGRGSSSAFYANLYVGLFFEAEGDEQQSGEAIARALDTEYAKASGDYMAALAKVHAQLRGLGGSLST</sequence>
<organism evidence="1 2">
    <name type="scientific">Coccomyxa viridis</name>
    <dbReference type="NCBI Taxonomy" id="1274662"/>
    <lineage>
        <taxon>Eukaryota</taxon>
        <taxon>Viridiplantae</taxon>
        <taxon>Chlorophyta</taxon>
        <taxon>core chlorophytes</taxon>
        <taxon>Trebouxiophyceae</taxon>
        <taxon>Trebouxiophyceae incertae sedis</taxon>
        <taxon>Coccomyxaceae</taxon>
        <taxon>Coccomyxa</taxon>
    </lineage>
</organism>
<dbReference type="PANTHER" id="PTHR47908">
    <property type="match status" value="1"/>
</dbReference>
<dbReference type="EMBL" id="CAUYUE010000006">
    <property type="protein sequence ID" value="CAK0781503.1"/>
    <property type="molecule type" value="Genomic_DNA"/>
</dbReference>
<name>A0AAV1I640_9CHLO</name>
<accession>A0AAV1I640</accession>
<keyword evidence="2" id="KW-1185">Reference proteome</keyword>
<dbReference type="SUPFAM" id="SSF48452">
    <property type="entry name" value="TPR-like"/>
    <property type="match status" value="1"/>
</dbReference>
<dbReference type="Gene3D" id="1.25.40.10">
    <property type="entry name" value="Tetratricopeptide repeat domain"/>
    <property type="match status" value="1"/>
</dbReference>
<protein>
    <recommendedName>
        <fullName evidence="3">Tetratricopeptide repeat protein</fullName>
    </recommendedName>
</protein>
<evidence type="ECO:0000313" key="1">
    <source>
        <dbReference type="EMBL" id="CAK0781503.1"/>
    </source>
</evidence>
<dbReference type="GO" id="GO:0009507">
    <property type="term" value="C:chloroplast"/>
    <property type="evidence" value="ECO:0007669"/>
    <property type="project" value="TreeGrafter"/>
</dbReference>
<comment type="caution">
    <text evidence="1">The sequence shown here is derived from an EMBL/GenBank/DDBJ whole genome shotgun (WGS) entry which is preliminary data.</text>
</comment>
<evidence type="ECO:0000313" key="2">
    <source>
        <dbReference type="Proteomes" id="UP001314263"/>
    </source>
</evidence>
<dbReference type="PANTHER" id="PTHR47908:SF2">
    <property type="entry name" value="TETRATRICOPEPTIDE REPEAT (TPR)-LIKE SUPERFAMILY PROTEIN"/>
    <property type="match status" value="1"/>
</dbReference>
<evidence type="ECO:0008006" key="3">
    <source>
        <dbReference type="Google" id="ProtNLM"/>
    </source>
</evidence>
<dbReference type="InterPro" id="IPR011990">
    <property type="entry name" value="TPR-like_helical_dom_sf"/>
</dbReference>
<reference evidence="1 2" key="1">
    <citation type="submission" date="2023-10" db="EMBL/GenBank/DDBJ databases">
        <authorList>
            <person name="Maclean D."/>
            <person name="Macfadyen A."/>
        </authorList>
    </citation>
    <scope>NUCLEOTIDE SEQUENCE [LARGE SCALE GENOMIC DNA]</scope>
</reference>
<proteinExistence type="predicted"/>